<sequence length="85" mass="9563">MGYAIHPSLIVLLIMLGAAFLVAMGFGVSRIYGTTQDHMLRPMSNEQAGYMREVRERGMQGLYWEGRRSQYRGKGTSMSAMTPDE</sequence>
<evidence type="ECO:0000313" key="3">
    <source>
        <dbReference type="Proteomes" id="UP000799444"/>
    </source>
</evidence>
<gene>
    <name evidence="2" type="ORF">EJ04DRAFT_431394</name>
</gene>
<reference evidence="2" key="1">
    <citation type="journal article" date="2020" name="Stud. Mycol.">
        <title>101 Dothideomycetes genomes: a test case for predicting lifestyles and emergence of pathogens.</title>
        <authorList>
            <person name="Haridas S."/>
            <person name="Albert R."/>
            <person name="Binder M."/>
            <person name="Bloem J."/>
            <person name="Labutti K."/>
            <person name="Salamov A."/>
            <person name="Andreopoulos B."/>
            <person name="Baker S."/>
            <person name="Barry K."/>
            <person name="Bills G."/>
            <person name="Bluhm B."/>
            <person name="Cannon C."/>
            <person name="Castanera R."/>
            <person name="Culley D."/>
            <person name="Daum C."/>
            <person name="Ezra D."/>
            <person name="Gonzalez J."/>
            <person name="Henrissat B."/>
            <person name="Kuo A."/>
            <person name="Liang C."/>
            <person name="Lipzen A."/>
            <person name="Lutzoni F."/>
            <person name="Magnuson J."/>
            <person name="Mondo S."/>
            <person name="Nolan M."/>
            <person name="Ohm R."/>
            <person name="Pangilinan J."/>
            <person name="Park H.-J."/>
            <person name="Ramirez L."/>
            <person name="Alfaro M."/>
            <person name="Sun H."/>
            <person name="Tritt A."/>
            <person name="Yoshinaga Y."/>
            <person name="Zwiers L.-H."/>
            <person name="Turgeon B."/>
            <person name="Goodwin S."/>
            <person name="Spatafora J."/>
            <person name="Crous P."/>
            <person name="Grigoriev I."/>
        </authorList>
    </citation>
    <scope>NUCLEOTIDE SEQUENCE</scope>
    <source>
        <strain evidence="2">CBS 125425</strain>
    </source>
</reference>
<organism evidence="2 3">
    <name type="scientific">Polyplosphaeria fusca</name>
    <dbReference type="NCBI Taxonomy" id="682080"/>
    <lineage>
        <taxon>Eukaryota</taxon>
        <taxon>Fungi</taxon>
        <taxon>Dikarya</taxon>
        <taxon>Ascomycota</taxon>
        <taxon>Pezizomycotina</taxon>
        <taxon>Dothideomycetes</taxon>
        <taxon>Pleosporomycetidae</taxon>
        <taxon>Pleosporales</taxon>
        <taxon>Tetraplosphaeriaceae</taxon>
        <taxon>Polyplosphaeria</taxon>
    </lineage>
</organism>
<protein>
    <submittedName>
        <fullName evidence="2">Uncharacterized protein</fullName>
    </submittedName>
</protein>
<keyword evidence="3" id="KW-1185">Reference proteome</keyword>
<keyword evidence="1" id="KW-0812">Transmembrane</keyword>
<dbReference type="AlphaFoldDB" id="A0A9P4R698"/>
<keyword evidence="1" id="KW-1133">Transmembrane helix</keyword>
<dbReference type="OrthoDB" id="4159814at2759"/>
<comment type="caution">
    <text evidence="2">The sequence shown here is derived from an EMBL/GenBank/DDBJ whole genome shotgun (WGS) entry which is preliminary data.</text>
</comment>
<proteinExistence type="predicted"/>
<dbReference type="EMBL" id="ML996118">
    <property type="protein sequence ID" value="KAF2737226.1"/>
    <property type="molecule type" value="Genomic_DNA"/>
</dbReference>
<keyword evidence="1" id="KW-0472">Membrane</keyword>
<accession>A0A9P4R698</accession>
<feature type="transmembrane region" description="Helical" evidence="1">
    <location>
        <begin position="12"/>
        <end position="33"/>
    </location>
</feature>
<evidence type="ECO:0000256" key="1">
    <source>
        <dbReference type="SAM" id="Phobius"/>
    </source>
</evidence>
<dbReference type="Proteomes" id="UP000799444">
    <property type="component" value="Unassembled WGS sequence"/>
</dbReference>
<evidence type="ECO:0000313" key="2">
    <source>
        <dbReference type="EMBL" id="KAF2737226.1"/>
    </source>
</evidence>
<name>A0A9P4R698_9PLEO</name>